<accession>E2SG55</accession>
<dbReference type="Pfam" id="PF14339">
    <property type="entry name" value="DUF4394"/>
    <property type="match status" value="1"/>
</dbReference>
<dbReference type="HOGENOM" id="CLU_075748_1_1_11"/>
<sequence length="282" mass="28265">MNRPLRATTLAGAAATLVVGVAVAGVSTLPAGASSGTSNTAAVGLSSDGLRLAEFKTLVPGTSRKSVAITGLVGDAKLIGIDQRVANGLLYGVGDAGGVYTLRGAKATKVSQLTVALQGTAFDVDFNPAADRLRIISNAGQSLRHNVVPDGVTAVDGSTAYTPGVITTGLQASAYTNNDVNGDTATTLYNIDAALDQLVMQVPANSGSLVAVGKLGIDLVSATGFDIDTELAGTKADENTAYLIGTPVGGVPTLYTINLLTGSVEEVGDFGTDIIDLAVVQG</sequence>
<dbReference type="OrthoDB" id="531718at2"/>
<dbReference type="eggNOG" id="COG3291">
    <property type="taxonomic scope" value="Bacteria"/>
</dbReference>
<proteinExistence type="predicted"/>
<keyword evidence="3" id="KW-1185">Reference proteome</keyword>
<protein>
    <recommendedName>
        <fullName evidence="1">DUF4394 domain-containing protein</fullName>
    </recommendedName>
</protein>
<organism evidence="2 3">
    <name type="scientific">Aeromicrobium marinum DSM 15272</name>
    <dbReference type="NCBI Taxonomy" id="585531"/>
    <lineage>
        <taxon>Bacteria</taxon>
        <taxon>Bacillati</taxon>
        <taxon>Actinomycetota</taxon>
        <taxon>Actinomycetes</taxon>
        <taxon>Propionibacteriales</taxon>
        <taxon>Nocardioidaceae</taxon>
        <taxon>Aeromicrobium</taxon>
    </lineage>
</organism>
<dbReference type="RefSeq" id="WP_007078601.1">
    <property type="nucleotide sequence ID" value="NZ_CM001024.1"/>
</dbReference>
<dbReference type="AlphaFoldDB" id="E2SG55"/>
<feature type="domain" description="DUF4394" evidence="1">
    <location>
        <begin position="52"/>
        <end position="278"/>
    </location>
</feature>
<evidence type="ECO:0000313" key="2">
    <source>
        <dbReference type="EMBL" id="EFQ81812.1"/>
    </source>
</evidence>
<dbReference type="STRING" id="585531.HMPREF0063_13014"/>
<dbReference type="InterPro" id="IPR025507">
    <property type="entry name" value="DUF4394"/>
</dbReference>
<comment type="caution">
    <text evidence="2">The sequence shown here is derived from an EMBL/GenBank/DDBJ whole genome shotgun (WGS) entry which is preliminary data.</text>
</comment>
<gene>
    <name evidence="2" type="ORF">HMPREF0063_13014</name>
</gene>
<name>E2SG55_9ACTN</name>
<reference evidence="2" key="1">
    <citation type="submission" date="2010-08" db="EMBL/GenBank/DDBJ databases">
        <authorList>
            <person name="Muzny D."/>
            <person name="Qin X."/>
            <person name="Buhay C."/>
            <person name="Dugan-Rocha S."/>
            <person name="Ding Y."/>
            <person name="Chen G."/>
            <person name="Hawes A."/>
            <person name="Holder M."/>
            <person name="Jhangiani S."/>
            <person name="Johnson A."/>
            <person name="Khan Z."/>
            <person name="Li Z."/>
            <person name="Liu W."/>
            <person name="Liu X."/>
            <person name="Perez L."/>
            <person name="Shen H."/>
            <person name="Wang Q."/>
            <person name="Watt J."/>
            <person name="Xi L."/>
            <person name="Xin Y."/>
            <person name="Zhou J."/>
            <person name="Deng J."/>
            <person name="Jiang H."/>
            <person name="Liu Y."/>
            <person name="Qu J."/>
            <person name="Song X.-Z."/>
            <person name="Zhang L."/>
            <person name="Villasana D."/>
            <person name="Johnson A."/>
            <person name="Liu J."/>
            <person name="Liyanage D."/>
            <person name="Lorensuhewa L."/>
            <person name="Robinson T."/>
            <person name="Song A."/>
            <person name="Song B.-B."/>
            <person name="Dinh H."/>
            <person name="Thornton R."/>
            <person name="Coyle M."/>
            <person name="Francisco L."/>
            <person name="Jackson L."/>
            <person name="Javaid M."/>
            <person name="Korchina V."/>
            <person name="Kovar C."/>
            <person name="Mata R."/>
            <person name="Mathew T."/>
            <person name="Ngo R."/>
            <person name="Nguyen L."/>
            <person name="Nguyen N."/>
            <person name="Okwuonu G."/>
            <person name="Ongeri F."/>
            <person name="Pham C."/>
            <person name="Simmons D."/>
            <person name="Wilczek-Boney K."/>
            <person name="Hale W."/>
            <person name="Jakkamsetti A."/>
            <person name="Pham P."/>
            <person name="Ruth R."/>
            <person name="San Lucas F."/>
            <person name="Warren J."/>
            <person name="Zhang J."/>
            <person name="Zhao Z."/>
            <person name="Zhou C."/>
            <person name="Zhu D."/>
            <person name="Lee S."/>
            <person name="Bess C."/>
            <person name="Blankenburg K."/>
            <person name="Forbes L."/>
            <person name="Fu Q."/>
            <person name="Gubbala S."/>
            <person name="Hirani K."/>
            <person name="Jayaseelan J.C."/>
            <person name="Lara F."/>
            <person name="Munidasa M."/>
            <person name="Palculict T."/>
            <person name="Patil S."/>
            <person name="Pu L.-L."/>
            <person name="Saada N."/>
            <person name="Tang L."/>
            <person name="Weissenberger G."/>
            <person name="Zhu Y."/>
            <person name="Hemphill L."/>
            <person name="Shang Y."/>
            <person name="Youmans B."/>
            <person name="Ayvaz T."/>
            <person name="Ross M."/>
            <person name="Santibanez J."/>
            <person name="Aqrawi P."/>
            <person name="Gross S."/>
            <person name="Joshi V."/>
            <person name="Fowler G."/>
            <person name="Nazareth L."/>
            <person name="Reid J."/>
            <person name="Worley K."/>
            <person name="Petrosino J."/>
            <person name="Highlander S."/>
            <person name="Gibbs R."/>
        </authorList>
    </citation>
    <scope>NUCLEOTIDE SEQUENCE [LARGE SCALE GENOMIC DNA]</scope>
    <source>
        <strain evidence="2">DSM 15272</strain>
    </source>
</reference>
<dbReference type="EMBL" id="ACLF03000016">
    <property type="protein sequence ID" value="EFQ81812.1"/>
    <property type="molecule type" value="Genomic_DNA"/>
</dbReference>
<evidence type="ECO:0000259" key="1">
    <source>
        <dbReference type="Pfam" id="PF14339"/>
    </source>
</evidence>
<dbReference type="Proteomes" id="UP000003111">
    <property type="component" value="Unassembled WGS sequence"/>
</dbReference>
<evidence type="ECO:0000313" key="3">
    <source>
        <dbReference type="Proteomes" id="UP000003111"/>
    </source>
</evidence>